<dbReference type="InterPro" id="IPR001789">
    <property type="entry name" value="Sig_transdc_resp-reg_receiver"/>
</dbReference>
<dbReference type="SUPFAM" id="SSF52172">
    <property type="entry name" value="CheY-like"/>
    <property type="match status" value="1"/>
</dbReference>
<dbReference type="GO" id="GO:0000156">
    <property type="term" value="F:phosphorelay response regulator activity"/>
    <property type="evidence" value="ECO:0007669"/>
    <property type="project" value="InterPro"/>
</dbReference>
<dbReference type="AlphaFoldDB" id="U3BNP0"/>
<keyword evidence="1" id="KW-0902">Two-component regulatory system</keyword>
<dbReference type="EMBL" id="BATJ01000012">
    <property type="protein sequence ID" value="GAD68193.1"/>
    <property type="molecule type" value="Genomic_DNA"/>
</dbReference>
<comment type="caution">
    <text evidence="5">The sequence shown here is derived from an EMBL/GenBank/DDBJ whole genome shotgun (WGS) entry which is preliminary data.</text>
</comment>
<gene>
    <name evidence="5" type="ORF">VPR01S_12_00020</name>
</gene>
<dbReference type="GO" id="GO:0003677">
    <property type="term" value="F:DNA binding"/>
    <property type="evidence" value="ECO:0007669"/>
    <property type="project" value="InterPro"/>
</dbReference>
<reference evidence="5 6" key="1">
    <citation type="submission" date="2013-09" db="EMBL/GenBank/DDBJ databases">
        <title>Whole genome shotgun sequence of Vibrio proteolyticus NBRC 13287.</title>
        <authorList>
            <person name="Isaki S."/>
            <person name="Hosoyama A."/>
            <person name="Numata M."/>
            <person name="Hashimoto M."/>
            <person name="Hosoyama Y."/>
            <person name="Tsuchikane K."/>
            <person name="Noguchi M."/>
            <person name="Hirakata S."/>
            <person name="Ichikawa N."/>
            <person name="Ohji S."/>
            <person name="Yamazoe A."/>
            <person name="Fujita N."/>
        </authorList>
    </citation>
    <scope>NUCLEOTIDE SEQUENCE [LARGE SCALE GENOMIC DNA]</scope>
    <source>
        <strain evidence="5 6">NBRC 13287</strain>
    </source>
</reference>
<name>U3BNP0_VIBPR</name>
<evidence type="ECO:0000313" key="6">
    <source>
        <dbReference type="Proteomes" id="UP000016570"/>
    </source>
</evidence>
<dbReference type="PANTHER" id="PTHR37299">
    <property type="entry name" value="TRANSCRIPTIONAL REGULATOR-RELATED"/>
    <property type="match status" value="1"/>
</dbReference>
<evidence type="ECO:0000256" key="1">
    <source>
        <dbReference type="ARBA" id="ARBA00023012"/>
    </source>
</evidence>
<dbReference type="eggNOG" id="COG3279">
    <property type="taxonomic scope" value="Bacteria"/>
</dbReference>
<keyword evidence="2" id="KW-0597">Phosphoprotein</keyword>
<dbReference type="STRING" id="1219065.VPR01S_12_00020"/>
<dbReference type="Pfam" id="PF00072">
    <property type="entry name" value="Response_reg"/>
    <property type="match status" value="1"/>
</dbReference>
<evidence type="ECO:0000256" key="2">
    <source>
        <dbReference type="PROSITE-ProRule" id="PRU00169"/>
    </source>
</evidence>
<dbReference type="PANTHER" id="PTHR37299:SF1">
    <property type="entry name" value="STAGE 0 SPORULATION PROTEIN A HOMOLOG"/>
    <property type="match status" value="1"/>
</dbReference>
<evidence type="ECO:0000313" key="5">
    <source>
        <dbReference type="EMBL" id="GAD68193.1"/>
    </source>
</evidence>
<dbReference type="PROSITE" id="PS50930">
    <property type="entry name" value="HTH_LYTTR"/>
    <property type="match status" value="1"/>
</dbReference>
<dbReference type="RefSeq" id="WP_021706164.1">
    <property type="nucleotide sequence ID" value="NZ_BATJ01000012.1"/>
</dbReference>
<evidence type="ECO:0000259" key="4">
    <source>
        <dbReference type="PROSITE" id="PS50930"/>
    </source>
</evidence>
<organism evidence="5 6">
    <name type="scientific">Vibrio proteolyticus NBRC 13287</name>
    <dbReference type="NCBI Taxonomy" id="1219065"/>
    <lineage>
        <taxon>Bacteria</taxon>
        <taxon>Pseudomonadati</taxon>
        <taxon>Pseudomonadota</taxon>
        <taxon>Gammaproteobacteria</taxon>
        <taxon>Vibrionales</taxon>
        <taxon>Vibrionaceae</taxon>
        <taxon>Vibrio</taxon>
    </lineage>
</organism>
<keyword evidence="6" id="KW-1185">Reference proteome</keyword>
<dbReference type="SMART" id="SM00850">
    <property type="entry name" value="LytTR"/>
    <property type="match status" value="1"/>
</dbReference>
<dbReference type="InterPro" id="IPR007492">
    <property type="entry name" value="LytTR_DNA-bd_dom"/>
</dbReference>
<dbReference type="Proteomes" id="UP000016570">
    <property type="component" value="Unassembled WGS sequence"/>
</dbReference>
<feature type="domain" description="HTH LytTR-type" evidence="4">
    <location>
        <begin position="155"/>
        <end position="255"/>
    </location>
</feature>
<dbReference type="Gene3D" id="2.40.50.1020">
    <property type="entry name" value="LytTr DNA-binding domain"/>
    <property type="match status" value="1"/>
</dbReference>
<dbReference type="Gene3D" id="3.40.50.2300">
    <property type="match status" value="1"/>
</dbReference>
<dbReference type="Pfam" id="PF04397">
    <property type="entry name" value="LytTR"/>
    <property type="match status" value="1"/>
</dbReference>
<dbReference type="PROSITE" id="PS50110">
    <property type="entry name" value="RESPONSE_REGULATORY"/>
    <property type="match status" value="1"/>
</dbReference>
<accession>U3BNP0</accession>
<feature type="domain" description="Response regulatory" evidence="3">
    <location>
        <begin position="4"/>
        <end position="119"/>
    </location>
</feature>
<protein>
    <submittedName>
        <fullName evidence="5">Putative two-component response regulator</fullName>
    </submittedName>
</protein>
<evidence type="ECO:0000259" key="3">
    <source>
        <dbReference type="PROSITE" id="PS50110"/>
    </source>
</evidence>
<dbReference type="SMART" id="SM00448">
    <property type="entry name" value="REC"/>
    <property type="match status" value="1"/>
</dbReference>
<sequence>MSVTAIIADDEPLLRHHLKRELADVWPQLDVLASAENGAQALELIAQLQPQIAFLDIRMPGLDGVSLARQLSRQTSAPLVVFVTAYDEYALAAFEANAVDYLLKPLCQERLLQCVRKLQSRLQSGDVGVPLQLASLLEKIEHASRDVSPQYLQWIKASKGDEIHLIAATDVLYLKAEDKYVTLVTLHDTFLLRTSLRELLTQLDPQQFWQIHRSTGVNVSAIDKVKKDFSGKMHVYIGDAKLSVSRAMQALFHQN</sequence>
<proteinExistence type="predicted"/>
<feature type="modified residue" description="4-aspartylphosphate" evidence="2">
    <location>
        <position position="56"/>
    </location>
</feature>
<dbReference type="InterPro" id="IPR046947">
    <property type="entry name" value="LytR-like"/>
</dbReference>
<dbReference type="InterPro" id="IPR011006">
    <property type="entry name" value="CheY-like_superfamily"/>
</dbReference>